<dbReference type="EMBL" id="BMDQ01000001">
    <property type="protein sequence ID" value="GGI55942.1"/>
    <property type="molecule type" value="Genomic_DNA"/>
</dbReference>
<feature type="modified residue" description="4-aspartylphosphate" evidence="4">
    <location>
        <position position="53"/>
    </location>
</feature>
<evidence type="ECO:0000313" key="8">
    <source>
        <dbReference type="EMBL" id="GGI55942.1"/>
    </source>
</evidence>
<keyword evidence="9" id="KW-1185">Reference proteome</keyword>
<dbReference type="Pfam" id="PF00072">
    <property type="entry name" value="Response_reg"/>
    <property type="match status" value="1"/>
</dbReference>
<dbReference type="CDD" id="cd00383">
    <property type="entry name" value="trans_reg_C"/>
    <property type="match status" value="1"/>
</dbReference>
<dbReference type="Gene3D" id="1.10.10.10">
    <property type="entry name" value="Winged helix-like DNA-binding domain superfamily/Winged helix DNA-binding domain"/>
    <property type="match status" value="1"/>
</dbReference>
<evidence type="ECO:0000256" key="2">
    <source>
        <dbReference type="ARBA" id="ARBA00023012"/>
    </source>
</evidence>
<dbReference type="InterPro" id="IPR036388">
    <property type="entry name" value="WH-like_DNA-bd_sf"/>
</dbReference>
<evidence type="ECO:0000259" key="6">
    <source>
        <dbReference type="PROSITE" id="PS50110"/>
    </source>
</evidence>
<evidence type="ECO:0000256" key="5">
    <source>
        <dbReference type="PROSITE-ProRule" id="PRU01091"/>
    </source>
</evidence>
<evidence type="ECO:0000313" key="9">
    <source>
        <dbReference type="Proteomes" id="UP000624701"/>
    </source>
</evidence>
<evidence type="ECO:0000259" key="7">
    <source>
        <dbReference type="PROSITE" id="PS51755"/>
    </source>
</evidence>
<dbReference type="PROSITE" id="PS50110">
    <property type="entry name" value="RESPONSE_REGULATORY"/>
    <property type="match status" value="1"/>
</dbReference>
<keyword evidence="3 5" id="KW-0238">DNA-binding</keyword>
<gene>
    <name evidence="8" type="primary">rprY</name>
    <name evidence="8" type="ORF">GCM10011444_02510</name>
</gene>
<dbReference type="PANTHER" id="PTHR48111">
    <property type="entry name" value="REGULATOR OF RPOS"/>
    <property type="match status" value="1"/>
</dbReference>
<dbReference type="Pfam" id="PF00486">
    <property type="entry name" value="Trans_reg_C"/>
    <property type="match status" value="1"/>
</dbReference>
<dbReference type="PROSITE" id="PS51755">
    <property type="entry name" value="OMPR_PHOB"/>
    <property type="match status" value="1"/>
</dbReference>
<evidence type="ECO:0000256" key="4">
    <source>
        <dbReference type="PROSITE-ProRule" id="PRU00169"/>
    </source>
</evidence>
<feature type="domain" description="OmpR/PhoB-type" evidence="7">
    <location>
        <begin position="128"/>
        <end position="223"/>
    </location>
</feature>
<dbReference type="Proteomes" id="UP000624701">
    <property type="component" value="Unassembled WGS sequence"/>
</dbReference>
<reference evidence="9" key="1">
    <citation type="journal article" date="2019" name="Int. J. Syst. Evol. Microbiol.">
        <title>The Global Catalogue of Microorganisms (GCM) 10K type strain sequencing project: providing services to taxonomists for standard genome sequencing and annotation.</title>
        <authorList>
            <consortium name="The Broad Institute Genomics Platform"/>
            <consortium name="The Broad Institute Genome Sequencing Center for Infectious Disease"/>
            <person name="Wu L."/>
            <person name="Ma J."/>
        </authorList>
    </citation>
    <scope>NUCLEOTIDE SEQUENCE [LARGE SCALE GENOMIC DNA]</scope>
    <source>
        <strain evidence="9">CCM 8681</strain>
    </source>
</reference>
<evidence type="ECO:0000256" key="1">
    <source>
        <dbReference type="ARBA" id="ARBA00022553"/>
    </source>
</evidence>
<name>A0ABQ2BW16_9FLAO</name>
<dbReference type="InterPro" id="IPR001789">
    <property type="entry name" value="Sig_transdc_resp-reg_receiver"/>
</dbReference>
<evidence type="ECO:0000256" key="3">
    <source>
        <dbReference type="ARBA" id="ARBA00023125"/>
    </source>
</evidence>
<sequence>MTNILLIEDDKSFGYVLTEYMKLKKYNVIWKETASEAISELKSSTIFNLAILDINLKQSSGYEIAKMIKEENIELPFIFLTARDLKIDQLKGYQLGAEEYITKPIDEEILLAKIETILARNKNHITEKNELFWKDVLLNIDKRKLHINDSVLQLTERECLLLKMLLSNPEQLVERNKILKKLWESQDEFSRNSMDVYISRLRKYISNSEINIRNVHGKGFVLE</sequence>
<dbReference type="RefSeq" id="WP_188372883.1">
    <property type="nucleotide sequence ID" value="NZ_BMDQ01000001.1"/>
</dbReference>
<protein>
    <submittedName>
        <fullName evidence="8">Transcriptional regulator</fullName>
    </submittedName>
</protein>
<keyword evidence="1 4" id="KW-0597">Phosphoprotein</keyword>
<keyword evidence="2" id="KW-0902">Two-component regulatory system</keyword>
<dbReference type="InterPro" id="IPR039420">
    <property type="entry name" value="WalR-like"/>
</dbReference>
<dbReference type="InterPro" id="IPR001867">
    <property type="entry name" value="OmpR/PhoB-type_DNA-bd"/>
</dbReference>
<dbReference type="PANTHER" id="PTHR48111:SF40">
    <property type="entry name" value="PHOSPHATE REGULON TRANSCRIPTIONAL REGULATORY PROTEIN PHOB"/>
    <property type="match status" value="1"/>
</dbReference>
<feature type="domain" description="Response regulatory" evidence="6">
    <location>
        <begin position="3"/>
        <end position="118"/>
    </location>
</feature>
<dbReference type="SMART" id="SM00862">
    <property type="entry name" value="Trans_reg_C"/>
    <property type="match status" value="1"/>
</dbReference>
<dbReference type="SUPFAM" id="SSF52172">
    <property type="entry name" value="CheY-like"/>
    <property type="match status" value="1"/>
</dbReference>
<accession>A0ABQ2BW16</accession>
<dbReference type="CDD" id="cd17574">
    <property type="entry name" value="REC_OmpR"/>
    <property type="match status" value="1"/>
</dbReference>
<organism evidence="8 9">
    <name type="scientific">Winogradskyella haliclonae</name>
    <dbReference type="NCBI Taxonomy" id="2048558"/>
    <lineage>
        <taxon>Bacteria</taxon>
        <taxon>Pseudomonadati</taxon>
        <taxon>Bacteroidota</taxon>
        <taxon>Flavobacteriia</taxon>
        <taxon>Flavobacteriales</taxon>
        <taxon>Flavobacteriaceae</taxon>
        <taxon>Winogradskyella</taxon>
    </lineage>
</organism>
<dbReference type="Gene3D" id="3.40.50.2300">
    <property type="match status" value="1"/>
</dbReference>
<feature type="DNA-binding region" description="OmpR/PhoB-type" evidence="5">
    <location>
        <begin position="128"/>
        <end position="223"/>
    </location>
</feature>
<dbReference type="InterPro" id="IPR011006">
    <property type="entry name" value="CheY-like_superfamily"/>
</dbReference>
<comment type="caution">
    <text evidence="8">The sequence shown here is derived from an EMBL/GenBank/DDBJ whole genome shotgun (WGS) entry which is preliminary data.</text>
</comment>
<dbReference type="SMART" id="SM00448">
    <property type="entry name" value="REC"/>
    <property type="match status" value="1"/>
</dbReference>
<proteinExistence type="predicted"/>